<dbReference type="InterPro" id="IPR009078">
    <property type="entry name" value="Ferritin-like_SF"/>
</dbReference>
<gene>
    <name evidence="2" type="ORF">SAMN02745728_01529</name>
</gene>
<dbReference type="PANTHER" id="PTHR33531:SF7">
    <property type="entry name" value="HYPOTHETICAL MEMBRANE PROTEIN, CONSERVED"/>
    <property type="match status" value="1"/>
</dbReference>
<proteinExistence type="predicted"/>
<dbReference type="OrthoDB" id="5405405at2"/>
<protein>
    <submittedName>
        <fullName evidence="2">Rubrerythrin</fullName>
    </submittedName>
</protein>
<reference evidence="2 3" key="1">
    <citation type="submission" date="2016-12" db="EMBL/GenBank/DDBJ databases">
        <authorList>
            <person name="Song W.-J."/>
            <person name="Kurnit D.M."/>
        </authorList>
    </citation>
    <scope>NUCLEOTIDE SEQUENCE [LARGE SCALE GENOMIC DNA]</scope>
    <source>
        <strain evidence="2 3">DSM 11393</strain>
    </source>
</reference>
<dbReference type="EMBL" id="FRDI01000006">
    <property type="protein sequence ID" value="SHN65451.1"/>
    <property type="molecule type" value="Genomic_DNA"/>
</dbReference>
<dbReference type="Pfam" id="PF02915">
    <property type="entry name" value="Rubrerythrin"/>
    <property type="match status" value="1"/>
</dbReference>
<dbReference type="GO" id="GO:0046872">
    <property type="term" value="F:metal ion binding"/>
    <property type="evidence" value="ECO:0007669"/>
    <property type="project" value="InterPro"/>
</dbReference>
<dbReference type="PANTHER" id="PTHR33531">
    <property type="entry name" value="RUBRERYTHRIN SUBFAMILY"/>
    <property type="match status" value="1"/>
</dbReference>
<dbReference type="CDD" id="cd01045">
    <property type="entry name" value="Ferritin_like_AB"/>
    <property type="match status" value="1"/>
</dbReference>
<evidence type="ECO:0000313" key="3">
    <source>
        <dbReference type="Proteomes" id="UP000186469"/>
    </source>
</evidence>
<dbReference type="GO" id="GO:0016491">
    <property type="term" value="F:oxidoreductase activity"/>
    <property type="evidence" value="ECO:0007669"/>
    <property type="project" value="InterPro"/>
</dbReference>
<feature type="domain" description="Rubrerythrin diiron-binding" evidence="1">
    <location>
        <begin position="11"/>
        <end position="154"/>
    </location>
</feature>
<dbReference type="InterPro" id="IPR012347">
    <property type="entry name" value="Ferritin-like"/>
</dbReference>
<keyword evidence="3" id="KW-1185">Reference proteome</keyword>
<name>A0A1M7T433_9BACT</name>
<dbReference type="AlphaFoldDB" id="A0A1M7T433"/>
<dbReference type="STRING" id="1121455.SAMN02745728_01529"/>
<evidence type="ECO:0000259" key="1">
    <source>
        <dbReference type="Pfam" id="PF02915"/>
    </source>
</evidence>
<evidence type="ECO:0000313" key="2">
    <source>
        <dbReference type="EMBL" id="SHN65451.1"/>
    </source>
</evidence>
<dbReference type="Proteomes" id="UP000186469">
    <property type="component" value="Unassembled WGS sequence"/>
</dbReference>
<dbReference type="RefSeq" id="WP_072697214.1">
    <property type="nucleotide sequence ID" value="NZ_FRDI01000006.1"/>
</dbReference>
<accession>A0A1M7T433</accession>
<dbReference type="SUPFAM" id="SSF47240">
    <property type="entry name" value="Ferritin-like"/>
    <property type="match status" value="1"/>
</dbReference>
<dbReference type="InterPro" id="IPR003251">
    <property type="entry name" value="Rr_diiron-bd_dom"/>
</dbReference>
<dbReference type="Gene3D" id="1.20.1260.10">
    <property type="match status" value="1"/>
</dbReference>
<sequence length="157" mass="18363">MANFFKASEIANTACEIERKGQEFYRKAAEAANDEESRKFFAFFSVEETRHEKIFQDMVKRLGGVELPTDSNDEEYALYIKSLVDSHSIFDSETLASLEAEQLDVKKAVRKAMSFEKDTIVFFVEMKRLVPESEQKFIDECIEEERKHLRMLAKWLI</sequence>
<organism evidence="2 3">
    <name type="scientific">Desulfovibrio litoralis DSM 11393</name>
    <dbReference type="NCBI Taxonomy" id="1121455"/>
    <lineage>
        <taxon>Bacteria</taxon>
        <taxon>Pseudomonadati</taxon>
        <taxon>Thermodesulfobacteriota</taxon>
        <taxon>Desulfovibrionia</taxon>
        <taxon>Desulfovibrionales</taxon>
        <taxon>Desulfovibrionaceae</taxon>
        <taxon>Desulfovibrio</taxon>
    </lineage>
</organism>